<evidence type="ECO:0000313" key="2">
    <source>
        <dbReference type="EMBL" id="GER53879.1"/>
    </source>
</evidence>
<reference evidence="3" key="1">
    <citation type="journal article" date="2019" name="Curr. Biol.">
        <title>Genome Sequence of Striga asiatica Provides Insight into the Evolution of Plant Parasitism.</title>
        <authorList>
            <person name="Yoshida S."/>
            <person name="Kim S."/>
            <person name="Wafula E.K."/>
            <person name="Tanskanen J."/>
            <person name="Kim Y.M."/>
            <person name="Honaas L."/>
            <person name="Yang Z."/>
            <person name="Spallek T."/>
            <person name="Conn C.E."/>
            <person name="Ichihashi Y."/>
            <person name="Cheong K."/>
            <person name="Cui S."/>
            <person name="Der J.P."/>
            <person name="Gundlach H."/>
            <person name="Jiao Y."/>
            <person name="Hori C."/>
            <person name="Ishida J.K."/>
            <person name="Kasahara H."/>
            <person name="Kiba T."/>
            <person name="Kim M.S."/>
            <person name="Koo N."/>
            <person name="Laohavisit A."/>
            <person name="Lee Y.H."/>
            <person name="Lumba S."/>
            <person name="McCourt P."/>
            <person name="Mortimer J.C."/>
            <person name="Mutuku J.M."/>
            <person name="Nomura T."/>
            <person name="Sasaki-Sekimoto Y."/>
            <person name="Seto Y."/>
            <person name="Wang Y."/>
            <person name="Wakatake T."/>
            <person name="Sakakibara H."/>
            <person name="Demura T."/>
            <person name="Yamaguchi S."/>
            <person name="Yoneyama K."/>
            <person name="Manabe R.I."/>
            <person name="Nelson D.C."/>
            <person name="Schulman A.H."/>
            <person name="Timko M.P."/>
            <person name="dePamphilis C.W."/>
            <person name="Choi D."/>
            <person name="Shirasu K."/>
        </authorList>
    </citation>
    <scope>NUCLEOTIDE SEQUENCE [LARGE SCALE GENOMIC DNA]</scope>
    <source>
        <strain evidence="3">cv. UVA1</strain>
    </source>
</reference>
<keyword evidence="1" id="KW-0812">Transmembrane</keyword>
<keyword evidence="1" id="KW-0472">Membrane</keyword>
<protein>
    <submittedName>
        <fullName evidence="2">Uncharacterized protein</fullName>
    </submittedName>
</protein>
<name>A0A5A7R8I1_STRAF</name>
<keyword evidence="1" id="KW-1133">Transmembrane helix</keyword>
<evidence type="ECO:0000313" key="3">
    <source>
        <dbReference type="Proteomes" id="UP000325081"/>
    </source>
</evidence>
<comment type="caution">
    <text evidence="2">The sequence shown here is derived from an EMBL/GenBank/DDBJ whole genome shotgun (WGS) entry which is preliminary data.</text>
</comment>
<feature type="transmembrane region" description="Helical" evidence="1">
    <location>
        <begin position="35"/>
        <end position="52"/>
    </location>
</feature>
<proteinExistence type="predicted"/>
<dbReference type="Proteomes" id="UP000325081">
    <property type="component" value="Unassembled WGS sequence"/>
</dbReference>
<dbReference type="AlphaFoldDB" id="A0A5A7R8I1"/>
<gene>
    <name evidence="2" type="ORF">STAS_31425</name>
</gene>
<keyword evidence="3" id="KW-1185">Reference proteome</keyword>
<sequence length="101" mass="10948">MNLQTISMEVNLTSIRASLKQYLVELFKLSLQTRLLASGLIIIILTFIKPVVNVRLLTPQSLPTNSNTDLEEGPLCNPKSKSTFASVNEASARAVTSGGET</sequence>
<accession>A0A5A7R8I1</accession>
<evidence type="ECO:0000256" key="1">
    <source>
        <dbReference type="SAM" id="Phobius"/>
    </source>
</evidence>
<organism evidence="2 3">
    <name type="scientific">Striga asiatica</name>
    <name type="common">Asiatic witchweed</name>
    <name type="synonym">Buchnera asiatica</name>
    <dbReference type="NCBI Taxonomy" id="4170"/>
    <lineage>
        <taxon>Eukaryota</taxon>
        <taxon>Viridiplantae</taxon>
        <taxon>Streptophyta</taxon>
        <taxon>Embryophyta</taxon>
        <taxon>Tracheophyta</taxon>
        <taxon>Spermatophyta</taxon>
        <taxon>Magnoliopsida</taxon>
        <taxon>eudicotyledons</taxon>
        <taxon>Gunneridae</taxon>
        <taxon>Pentapetalae</taxon>
        <taxon>asterids</taxon>
        <taxon>lamiids</taxon>
        <taxon>Lamiales</taxon>
        <taxon>Orobanchaceae</taxon>
        <taxon>Buchnereae</taxon>
        <taxon>Striga</taxon>
    </lineage>
</organism>
<dbReference type="EMBL" id="BKCP01010848">
    <property type="protein sequence ID" value="GER53879.1"/>
    <property type="molecule type" value="Genomic_DNA"/>
</dbReference>